<dbReference type="PROSITE" id="PS50949">
    <property type="entry name" value="HTH_GNTR"/>
    <property type="match status" value="1"/>
</dbReference>
<dbReference type="InterPro" id="IPR046335">
    <property type="entry name" value="LacI/GalR-like_sensor"/>
</dbReference>
<comment type="caution">
    <text evidence="5">The sequence shown here is derived from an EMBL/GenBank/DDBJ whole genome shotgun (WGS) entry which is preliminary data.</text>
</comment>
<dbReference type="PANTHER" id="PTHR30146">
    <property type="entry name" value="LACI-RELATED TRANSCRIPTIONAL REPRESSOR"/>
    <property type="match status" value="1"/>
</dbReference>
<gene>
    <name evidence="5" type="ORF">BAU18_000497</name>
</gene>
<reference evidence="5" key="1">
    <citation type="submission" date="2016-06" db="EMBL/GenBank/DDBJ databases">
        <authorList>
            <person name="Van Tyne D."/>
        </authorList>
    </citation>
    <scope>NUCLEOTIDE SEQUENCE</scope>
    <source>
        <strain evidence="5">JM9A</strain>
    </source>
</reference>
<protein>
    <recommendedName>
        <fullName evidence="4">HTH gntR-type domain-containing protein</fullName>
    </recommendedName>
</protein>
<dbReference type="PANTHER" id="PTHR30146:SF109">
    <property type="entry name" value="HTH-TYPE TRANSCRIPTIONAL REGULATOR GALS"/>
    <property type="match status" value="1"/>
</dbReference>
<keyword evidence="6" id="KW-1185">Reference proteome</keyword>
<dbReference type="CDD" id="cd07377">
    <property type="entry name" value="WHTH_GntR"/>
    <property type="match status" value="1"/>
</dbReference>
<dbReference type="PRINTS" id="PR00035">
    <property type="entry name" value="HTHGNTR"/>
</dbReference>
<dbReference type="Pfam" id="PF00392">
    <property type="entry name" value="GntR"/>
    <property type="match status" value="1"/>
</dbReference>
<dbReference type="Proteomes" id="UP001429357">
    <property type="component" value="Unassembled WGS sequence"/>
</dbReference>
<proteinExistence type="predicted"/>
<reference evidence="5" key="2">
    <citation type="submission" date="2024-02" db="EMBL/GenBank/DDBJ databases">
        <title>The Genome Sequence of Enterococcus diestrammenae JM9A.</title>
        <authorList>
            <person name="Earl A."/>
            <person name="Manson A."/>
            <person name="Gilmore M."/>
            <person name="Sanders J."/>
            <person name="Shea T."/>
            <person name="Howe W."/>
            <person name="Livny J."/>
            <person name="Cuomo C."/>
            <person name="Neafsey D."/>
            <person name="Birren B."/>
        </authorList>
    </citation>
    <scope>NUCLEOTIDE SEQUENCE</scope>
    <source>
        <strain evidence="5">JM9A</strain>
    </source>
</reference>
<dbReference type="Gene3D" id="3.40.50.2300">
    <property type="match status" value="2"/>
</dbReference>
<organism evidence="5 6">
    <name type="scientific">Enterococcus diestrammenae</name>
    <dbReference type="NCBI Taxonomy" id="1155073"/>
    <lineage>
        <taxon>Bacteria</taxon>
        <taxon>Bacillati</taxon>
        <taxon>Bacillota</taxon>
        <taxon>Bacilli</taxon>
        <taxon>Lactobacillales</taxon>
        <taxon>Enterococcaceae</taxon>
        <taxon>Enterococcus</taxon>
    </lineage>
</organism>
<dbReference type="Gene3D" id="1.10.10.10">
    <property type="entry name" value="Winged helix-like DNA-binding domain superfamily/Winged helix DNA-binding domain"/>
    <property type="match status" value="1"/>
</dbReference>
<evidence type="ECO:0000313" key="5">
    <source>
        <dbReference type="EMBL" id="MEO1780919.1"/>
    </source>
</evidence>
<dbReference type="EMBL" id="MAEI02000001">
    <property type="protein sequence ID" value="MEO1780919.1"/>
    <property type="molecule type" value="Genomic_DNA"/>
</dbReference>
<feature type="domain" description="HTH gntR-type" evidence="4">
    <location>
        <begin position="3"/>
        <end position="71"/>
    </location>
</feature>
<evidence type="ECO:0000256" key="1">
    <source>
        <dbReference type="ARBA" id="ARBA00023015"/>
    </source>
</evidence>
<keyword evidence="2" id="KW-0238">DNA-binding</keyword>
<dbReference type="RefSeq" id="WP_161870547.1">
    <property type="nucleotide sequence ID" value="NZ_JBMRGR010000009.1"/>
</dbReference>
<evidence type="ECO:0000313" key="6">
    <source>
        <dbReference type="Proteomes" id="UP001429357"/>
    </source>
</evidence>
<dbReference type="InterPro" id="IPR036388">
    <property type="entry name" value="WH-like_DNA-bd_sf"/>
</dbReference>
<dbReference type="InterPro" id="IPR028082">
    <property type="entry name" value="Peripla_BP_I"/>
</dbReference>
<evidence type="ECO:0000256" key="3">
    <source>
        <dbReference type="ARBA" id="ARBA00023163"/>
    </source>
</evidence>
<dbReference type="InterPro" id="IPR000524">
    <property type="entry name" value="Tscrpt_reg_HTH_GntR"/>
</dbReference>
<dbReference type="Pfam" id="PF13377">
    <property type="entry name" value="Peripla_BP_3"/>
    <property type="match status" value="1"/>
</dbReference>
<name>A0ABV0F0U8_9ENTE</name>
<sequence length="352" mass="39343">MTQPLYMKIMTELREQILGGLLDTGAKLPTEKELSEKYQVSRITSKRALTELEQEGLIYRIRGKGSFVKSLVSKKASPTATRRLLFILPFVTDFSVGNFHEGLNPVVAESQYEVMTVDMDFLANKTADEIMAEFDGLIYYVDDMDQYLDLLLELSLSQYPVILLDKKLYDLPYPTVLSDNVDGGRQATQALIDDGHQQIAYIFGERVHPQSVRQRYFGYLQTLKAANLTFHTAMNDQTATIHSLSDYLAANPAVTALICENDLVAIAAMRQLRQLGKNVPEDYSVIGFDDIQAAALVDPPLTTIAQNFKELGATAGRALLRQLQSNTLPVDAAIPVRLVKRQSTSFLSRPDR</sequence>
<dbReference type="SUPFAM" id="SSF46785">
    <property type="entry name" value="Winged helix' DNA-binding domain"/>
    <property type="match status" value="1"/>
</dbReference>
<dbReference type="SMART" id="SM00345">
    <property type="entry name" value="HTH_GNTR"/>
    <property type="match status" value="1"/>
</dbReference>
<keyword evidence="1" id="KW-0805">Transcription regulation</keyword>
<dbReference type="SUPFAM" id="SSF53822">
    <property type="entry name" value="Periplasmic binding protein-like I"/>
    <property type="match status" value="1"/>
</dbReference>
<accession>A0ABV0F0U8</accession>
<evidence type="ECO:0000259" key="4">
    <source>
        <dbReference type="PROSITE" id="PS50949"/>
    </source>
</evidence>
<keyword evidence="3" id="KW-0804">Transcription</keyword>
<dbReference type="CDD" id="cd06267">
    <property type="entry name" value="PBP1_LacI_sugar_binding-like"/>
    <property type="match status" value="1"/>
</dbReference>
<evidence type="ECO:0000256" key="2">
    <source>
        <dbReference type="ARBA" id="ARBA00023125"/>
    </source>
</evidence>
<dbReference type="InterPro" id="IPR036390">
    <property type="entry name" value="WH_DNA-bd_sf"/>
</dbReference>